<dbReference type="InterPro" id="IPR054363">
    <property type="entry name" value="GH95_cat"/>
</dbReference>
<keyword evidence="5" id="KW-1185">Reference proteome</keyword>
<feature type="domain" description="Glycosyl hydrolase family 95 catalytic" evidence="3">
    <location>
        <begin position="449"/>
        <end position="640"/>
    </location>
</feature>
<evidence type="ECO:0000259" key="3">
    <source>
        <dbReference type="Pfam" id="PF22124"/>
    </source>
</evidence>
<protein>
    <recommendedName>
        <fullName evidence="6">DUF5703 domain-containing protein</fullName>
    </recommendedName>
</protein>
<gene>
    <name evidence="4" type="ORF">FOZ63_006483</name>
</gene>
<dbReference type="InterPro" id="IPR043757">
    <property type="entry name" value="DUF5703_N"/>
</dbReference>
<dbReference type="GO" id="GO:0004560">
    <property type="term" value="F:alpha-L-fucosidase activity"/>
    <property type="evidence" value="ECO:0007669"/>
    <property type="project" value="TreeGrafter"/>
</dbReference>
<comment type="caution">
    <text evidence="4">The sequence shown here is derived from an EMBL/GenBank/DDBJ whole genome shotgun (WGS) entry which is preliminary data.</text>
</comment>
<feature type="chain" id="PRO_5029507496" description="DUF5703 domain-containing protein" evidence="1">
    <location>
        <begin position="20"/>
        <end position="761"/>
    </location>
</feature>
<dbReference type="InterPro" id="IPR012341">
    <property type="entry name" value="6hp_glycosidase-like_sf"/>
</dbReference>
<evidence type="ECO:0000259" key="2">
    <source>
        <dbReference type="Pfam" id="PF18961"/>
    </source>
</evidence>
<dbReference type="GO" id="GO:0005975">
    <property type="term" value="P:carbohydrate metabolic process"/>
    <property type="evidence" value="ECO:0007669"/>
    <property type="project" value="InterPro"/>
</dbReference>
<sequence length="761" mass="85041">MPLCLALLLGFLAVRTGCSYEPPLVTWTNLSPEEDATIYVNSMPIGNGGLAANVFVDNKNEREPIMGLLISDQRAWNEAGELMKVGKVTFSISPSPWTSGASTPFKQVLNASTGTVLIDIGDPPTRIAAYVDANHDILVVNISSLTKVSVTATAELLRPSPSKKKPDFDCVTYDISADFYVSNANDGVIGWVHWNNGTNFVSQTLKQLNLISAASSFKDRLKDRSTVAIWRFSEPVSGESEGVVRTKAPVNTFTSFISVVTREEGSVSEAIADAEALLNTYVVASAWERHVAWWRGFWSKSWINISGPNAPLVSEKYTLQRYIQATQTRRPLPLKFNGMLFTAQREHPDFRQWGGLNWWQNVRLPYYNMLVAGDFSMQQTLFESYMNTLTGAVAKTTLYYPNMKGPVAFWDEYVHPLIGTTHPQSYGCGRAGGSDPPIWYAEDRWNHYNLQGALDLSLLMLDHYAWTKDIEVMKANLPLMDAVVNFFSQWRTHRDSRGKMVLFPTQSIETWQCPGYEDMVAGTNCSMNDQPTISGLWAVVTRLVKLPSDITQPEQRARWKKLLSILPTVPTTKSKNGGTKLAPCEVCTPTPTNVENADLYAVHPYRYITSKSSEELLSIGRITFSERRFTSDEGWNQNVMDAALLGLAKEAQSMVVSRAKYPSAKGYRFSVFAPHLQDYPPSADHYAVMNNALTYMLLQPIDDENEGILLFPAWPCDWDVSFKLWGPANTTIRGSLVAGKVTELRVDPEHRLKAVTVRPCQ</sequence>
<dbReference type="Pfam" id="PF18961">
    <property type="entry name" value="DUF5703_N"/>
    <property type="match status" value="1"/>
</dbReference>
<feature type="domain" description="DUF5703" evidence="2">
    <location>
        <begin position="40"/>
        <end position="303"/>
    </location>
</feature>
<organism evidence="4 5">
    <name type="scientific">Perkinsus olseni</name>
    <name type="common">Perkinsus atlanticus</name>
    <dbReference type="NCBI Taxonomy" id="32597"/>
    <lineage>
        <taxon>Eukaryota</taxon>
        <taxon>Sar</taxon>
        <taxon>Alveolata</taxon>
        <taxon>Perkinsozoa</taxon>
        <taxon>Perkinsea</taxon>
        <taxon>Perkinsida</taxon>
        <taxon>Perkinsidae</taxon>
        <taxon>Perkinsus</taxon>
    </lineage>
</organism>
<dbReference type="Proteomes" id="UP000553632">
    <property type="component" value="Unassembled WGS sequence"/>
</dbReference>
<dbReference type="SUPFAM" id="SSF48208">
    <property type="entry name" value="Six-hairpin glycosidases"/>
    <property type="match status" value="1"/>
</dbReference>
<proteinExistence type="predicted"/>
<dbReference type="EMBL" id="JABANO010001464">
    <property type="protein sequence ID" value="KAF4758418.1"/>
    <property type="molecule type" value="Genomic_DNA"/>
</dbReference>
<dbReference type="Pfam" id="PF22124">
    <property type="entry name" value="Glyco_hydro_95_cat"/>
    <property type="match status" value="1"/>
</dbReference>
<name>A0A7J6UN32_PEROL</name>
<evidence type="ECO:0000313" key="5">
    <source>
        <dbReference type="Proteomes" id="UP000553632"/>
    </source>
</evidence>
<dbReference type="Gene3D" id="1.50.10.10">
    <property type="match status" value="1"/>
</dbReference>
<dbReference type="AlphaFoldDB" id="A0A7J6UN32"/>
<keyword evidence="1" id="KW-0732">Signal</keyword>
<accession>A0A7J6UN32</accession>
<dbReference type="InterPro" id="IPR008928">
    <property type="entry name" value="6-hairpin_glycosidase_sf"/>
</dbReference>
<dbReference type="OMA" id="FPAFWGP"/>
<reference evidence="4 5" key="1">
    <citation type="submission" date="2020-04" db="EMBL/GenBank/DDBJ databases">
        <title>Perkinsus olseni comparative genomics.</title>
        <authorList>
            <person name="Bogema D.R."/>
        </authorList>
    </citation>
    <scope>NUCLEOTIDE SEQUENCE [LARGE SCALE GENOMIC DNA]</scope>
    <source>
        <strain evidence="4 5">ATCC PRA-207</strain>
    </source>
</reference>
<dbReference type="PANTHER" id="PTHR31084:SF0">
    <property type="entry name" value="ALPHA-L-FUCOSIDASE 2"/>
    <property type="match status" value="1"/>
</dbReference>
<evidence type="ECO:0008006" key="6">
    <source>
        <dbReference type="Google" id="ProtNLM"/>
    </source>
</evidence>
<dbReference type="PANTHER" id="PTHR31084">
    <property type="entry name" value="ALPHA-L-FUCOSIDASE 2"/>
    <property type="match status" value="1"/>
</dbReference>
<evidence type="ECO:0000256" key="1">
    <source>
        <dbReference type="SAM" id="SignalP"/>
    </source>
</evidence>
<feature type="signal peptide" evidence="1">
    <location>
        <begin position="1"/>
        <end position="19"/>
    </location>
</feature>
<evidence type="ECO:0000313" key="4">
    <source>
        <dbReference type="EMBL" id="KAF4758418.1"/>
    </source>
</evidence>